<proteinExistence type="predicted"/>
<accession>A0A926HLQ9</accession>
<evidence type="ECO:0000313" key="1">
    <source>
        <dbReference type="EMBL" id="MBC8532352.1"/>
    </source>
</evidence>
<dbReference type="AlphaFoldDB" id="A0A926HLQ9"/>
<gene>
    <name evidence="1" type="ORF">H8696_10925</name>
</gene>
<sequence>MKKYSGLYSLMEEDFNAKQYFEALPDYVRTSICERADNVNSFQSLKDYAENLLRGDD</sequence>
<name>A0A926HLQ9_9FIRM</name>
<keyword evidence="2" id="KW-1185">Reference proteome</keyword>
<dbReference type="EMBL" id="JACRSR010000007">
    <property type="protein sequence ID" value="MBC8532352.1"/>
    <property type="molecule type" value="Genomic_DNA"/>
</dbReference>
<dbReference type="RefSeq" id="WP_249317471.1">
    <property type="nucleotide sequence ID" value="NZ_JACRSR010000007.1"/>
</dbReference>
<protein>
    <submittedName>
        <fullName evidence="1">Uncharacterized protein</fullName>
    </submittedName>
</protein>
<reference evidence="1" key="1">
    <citation type="submission" date="2020-08" db="EMBL/GenBank/DDBJ databases">
        <title>Genome public.</title>
        <authorList>
            <person name="Liu C."/>
            <person name="Sun Q."/>
        </authorList>
    </citation>
    <scope>NUCLEOTIDE SEQUENCE</scope>
    <source>
        <strain evidence="1">NSJ-53</strain>
    </source>
</reference>
<organism evidence="1 2">
    <name type="scientific">Gehongia tenuis</name>
    <dbReference type="NCBI Taxonomy" id="2763655"/>
    <lineage>
        <taxon>Bacteria</taxon>
        <taxon>Bacillati</taxon>
        <taxon>Bacillota</taxon>
        <taxon>Clostridia</taxon>
        <taxon>Christensenellales</taxon>
        <taxon>Christensenellaceae</taxon>
        <taxon>Gehongia</taxon>
    </lineage>
</organism>
<comment type="caution">
    <text evidence="1">The sequence shown here is derived from an EMBL/GenBank/DDBJ whole genome shotgun (WGS) entry which is preliminary data.</text>
</comment>
<evidence type="ECO:0000313" key="2">
    <source>
        <dbReference type="Proteomes" id="UP000623172"/>
    </source>
</evidence>
<dbReference type="Proteomes" id="UP000623172">
    <property type="component" value="Unassembled WGS sequence"/>
</dbReference>